<evidence type="ECO:0000256" key="1">
    <source>
        <dbReference type="ARBA" id="ARBA00004141"/>
    </source>
</evidence>
<comment type="subcellular location">
    <subcellularLocation>
        <location evidence="1">Membrane</location>
        <topology evidence="1">Multi-pass membrane protein</topology>
    </subcellularLocation>
</comment>
<evidence type="ECO:0000313" key="8">
    <source>
        <dbReference type="EMBL" id="MFC0864171.1"/>
    </source>
</evidence>
<keyword evidence="8" id="KW-0436">Ligase</keyword>
<dbReference type="EMBL" id="JBHMQT010000037">
    <property type="protein sequence ID" value="MFC0864171.1"/>
    <property type="molecule type" value="Genomic_DNA"/>
</dbReference>
<sequence length="434" mass="46903">MLKARHRREHVRWWPVLVPIGLILASEYKVRSRPVNQSIGGGVDATILLEIGVYGLVALYLYRRFGIRAPRRRGSTIRLLGWGFAAFSAMSVLWTPFPTFAAVRGVQLLIIAALSQVLVARAEREDLWRLAHAFILLVLVSVGIGVAVPFPRTPLTVNRFNWLYVHPVSAGIFLGIAILLVVGFALPGGLPRRWPLPAYLIAGVILAAALIGTGTRGAAGGCLAGLVVMFLLASGPRGRATFLMITLPCVIVAALAFSDRLIGFATRGETVEQLESLNARTDLWTFALRAFRAEPFFGNGLSSTRGLFLDDIGLGGGHNAFVNVLVEGGIVGLALFCMLILALIVRLLVLVRARHVRAEATMLLGVMVFFLVDGVTTEMVAAPANVASVWLYTVIAWTILLARKPPAADRRPETDSGVDTPDLPAQVVSPRVVR</sequence>
<feature type="transmembrane region" description="Helical" evidence="6">
    <location>
        <begin position="382"/>
        <end position="402"/>
    </location>
</feature>
<feature type="transmembrane region" description="Helical" evidence="6">
    <location>
        <begin position="240"/>
        <end position="258"/>
    </location>
</feature>
<keyword evidence="3 6" id="KW-1133">Transmembrane helix</keyword>
<evidence type="ECO:0000256" key="4">
    <source>
        <dbReference type="ARBA" id="ARBA00023136"/>
    </source>
</evidence>
<dbReference type="Proteomes" id="UP001589870">
    <property type="component" value="Unassembled WGS sequence"/>
</dbReference>
<dbReference type="InterPro" id="IPR051533">
    <property type="entry name" value="WaaL-like"/>
</dbReference>
<comment type="caution">
    <text evidence="8">The sequence shown here is derived from an EMBL/GenBank/DDBJ whole genome shotgun (WGS) entry which is preliminary data.</text>
</comment>
<gene>
    <name evidence="8" type="ORF">ACFHYQ_17895</name>
</gene>
<evidence type="ECO:0000256" key="6">
    <source>
        <dbReference type="SAM" id="Phobius"/>
    </source>
</evidence>
<proteinExistence type="predicted"/>
<evidence type="ECO:0000256" key="5">
    <source>
        <dbReference type="SAM" id="MobiDB-lite"/>
    </source>
</evidence>
<keyword evidence="2 6" id="KW-0812">Transmembrane</keyword>
<feature type="transmembrane region" description="Helical" evidence="6">
    <location>
        <begin position="42"/>
        <end position="63"/>
    </location>
</feature>
<organism evidence="8 9">
    <name type="scientific">Sphaerimonospora cavernae</name>
    <dbReference type="NCBI Taxonomy" id="1740611"/>
    <lineage>
        <taxon>Bacteria</taxon>
        <taxon>Bacillati</taxon>
        <taxon>Actinomycetota</taxon>
        <taxon>Actinomycetes</taxon>
        <taxon>Streptosporangiales</taxon>
        <taxon>Streptosporangiaceae</taxon>
        <taxon>Sphaerimonospora</taxon>
    </lineage>
</organism>
<feature type="region of interest" description="Disordered" evidence="5">
    <location>
        <begin position="407"/>
        <end position="434"/>
    </location>
</feature>
<evidence type="ECO:0000313" key="9">
    <source>
        <dbReference type="Proteomes" id="UP001589870"/>
    </source>
</evidence>
<feature type="transmembrane region" description="Helical" evidence="6">
    <location>
        <begin position="127"/>
        <end position="150"/>
    </location>
</feature>
<dbReference type="RefSeq" id="WP_394302291.1">
    <property type="nucleotide sequence ID" value="NZ_JBHMQT010000037.1"/>
</dbReference>
<feature type="domain" description="O-antigen ligase-related" evidence="7">
    <location>
        <begin position="202"/>
        <end position="337"/>
    </location>
</feature>
<feature type="transmembrane region" description="Helical" evidence="6">
    <location>
        <begin position="100"/>
        <end position="120"/>
    </location>
</feature>
<dbReference type="InterPro" id="IPR007016">
    <property type="entry name" value="O-antigen_ligase-rel_domated"/>
</dbReference>
<feature type="transmembrane region" description="Helical" evidence="6">
    <location>
        <begin position="194"/>
        <end position="211"/>
    </location>
</feature>
<keyword evidence="4 6" id="KW-0472">Membrane</keyword>
<dbReference type="PANTHER" id="PTHR37422:SF23">
    <property type="entry name" value="TEICHURONIC ACID BIOSYNTHESIS PROTEIN TUAE"/>
    <property type="match status" value="1"/>
</dbReference>
<dbReference type="Pfam" id="PF04932">
    <property type="entry name" value="Wzy_C"/>
    <property type="match status" value="1"/>
</dbReference>
<feature type="transmembrane region" description="Helical" evidence="6">
    <location>
        <begin position="330"/>
        <end position="351"/>
    </location>
</feature>
<reference evidence="8 9" key="1">
    <citation type="submission" date="2024-09" db="EMBL/GenBank/DDBJ databases">
        <authorList>
            <person name="Sun Q."/>
            <person name="Mori K."/>
        </authorList>
    </citation>
    <scope>NUCLEOTIDE SEQUENCE [LARGE SCALE GENOMIC DNA]</scope>
    <source>
        <strain evidence="8 9">TBRC 1851</strain>
    </source>
</reference>
<keyword evidence="9" id="KW-1185">Reference proteome</keyword>
<feature type="transmembrane region" description="Helical" evidence="6">
    <location>
        <begin position="12"/>
        <end position="30"/>
    </location>
</feature>
<evidence type="ECO:0000256" key="2">
    <source>
        <dbReference type="ARBA" id="ARBA00022692"/>
    </source>
</evidence>
<evidence type="ECO:0000256" key="3">
    <source>
        <dbReference type="ARBA" id="ARBA00022989"/>
    </source>
</evidence>
<accession>A0ABV6U8Z4</accession>
<feature type="transmembrane region" description="Helical" evidence="6">
    <location>
        <begin position="162"/>
        <end position="187"/>
    </location>
</feature>
<feature type="transmembrane region" description="Helical" evidence="6">
    <location>
        <begin position="75"/>
        <end position="94"/>
    </location>
</feature>
<evidence type="ECO:0000259" key="7">
    <source>
        <dbReference type="Pfam" id="PF04932"/>
    </source>
</evidence>
<name>A0ABV6U8Z4_9ACTN</name>
<dbReference type="GO" id="GO:0016874">
    <property type="term" value="F:ligase activity"/>
    <property type="evidence" value="ECO:0007669"/>
    <property type="project" value="UniProtKB-KW"/>
</dbReference>
<dbReference type="PANTHER" id="PTHR37422">
    <property type="entry name" value="TEICHURONIC ACID BIOSYNTHESIS PROTEIN TUAE"/>
    <property type="match status" value="1"/>
</dbReference>
<protein>
    <submittedName>
        <fullName evidence="8">O-antigen ligase family protein</fullName>
    </submittedName>
</protein>